<gene>
    <name evidence="2" type="ORF">NDU88_000690</name>
</gene>
<sequence>MTPDFQIPGVVKSVNGLQRGVEEEDTEEPEETADGGSEQPERRSGNLDVLRETTDPVEEGRREETRRNRHVPGGAWLSKWGGNIRAFTAIFILQ</sequence>
<dbReference type="AlphaFoldDB" id="A0AAV7UQP4"/>
<evidence type="ECO:0000313" key="3">
    <source>
        <dbReference type="Proteomes" id="UP001066276"/>
    </source>
</evidence>
<dbReference type="EMBL" id="JANPWB010000004">
    <property type="protein sequence ID" value="KAJ1191374.1"/>
    <property type="molecule type" value="Genomic_DNA"/>
</dbReference>
<organism evidence="2 3">
    <name type="scientific">Pleurodeles waltl</name>
    <name type="common">Iberian ribbed newt</name>
    <dbReference type="NCBI Taxonomy" id="8319"/>
    <lineage>
        <taxon>Eukaryota</taxon>
        <taxon>Metazoa</taxon>
        <taxon>Chordata</taxon>
        <taxon>Craniata</taxon>
        <taxon>Vertebrata</taxon>
        <taxon>Euteleostomi</taxon>
        <taxon>Amphibia</taxon>
        <taxon>Batrachia</taxon>
        <taxon>Caudata</taxon>
        <taxon>Salamandroidea</taxon>
        <taxon>Salamandridae</taxon>
        <taxon>Pleurodelinae</taxon>
        <taxon>Pleurodeles</taxon>
    </lineage>
</organism>
<keyword evidence="3" id="KW-1185">Reference proteome</keyword>
<comment type="caution">
    <text evidence="2">The sequence shown here is derived from an EMBL/GenBank/DDBJ whole genome shotgun (WGS) entry which is preliminary data.</text>
</comment>
<feature type="region of interest" description="Disordered" evidence="1">
    <location>
        <begin position="1"/>
        <end position="74"/>
    </location>
</feature>
<protein>
    <submittedName>
        <fullName evidence="2">Uncharacterized protein</fullName>
    </submittedName>
</protein>
<dbReference type="Proteomes" id="UP001066276">
    <property type="component" value="Chromosome 2_2"/>
</dbReference>
<accession>A0AAV7UQP4</accession>
<evidence type="ECO:0000313" key="2">
    <source>
        <dbReference type="EMBL" id="KAJ1191374.1"/>
    </source>
</evidence>
<feature type="compositionally biased region" description="Basic and acidic residues" evidence="1">
    <location>
        <begin position="39"/>
        <end position="66"/>
    </location>
</feature>
<name>A0AAV7UQP4_PLEWA</name>
<evidence type="ECO:0000256" key="1">
    <source>
        <dbReference type="SAM" id="MobiDB-lite"/>
    </source>
</evidence>
<proteinExistence type="predicted"/>
<reference evidence="2" key="1">
    <citation type="journal article" date="2022" name="bioRxiv">
        <title>Sequencing and chromosome-scale assembly of the giantPleurodeles waltlgenome.</title>
        <authorList>
            <person name="Brown T."/>
            <person name="Elewa A."/>
            <person name="Iarovenko S."/>
            <person name="Subramanian E."/>
            <person name="Araus A.J."/>
            <person name="Petzold A."/>
            <person name="Susuki M."/>
            <person name="Suzuki K.-i.T."/>
            <person name="Hayashi T."/>
            <person name="Toyoda A."/>
            <person name="Oliveira C."/>
            <person name="Osipova E."/>
            <person name="Leigh N.D."/>
            <person name="Simon A."/>
            <person name="Yun M.H."/>
        </authorList>
    </citation>
    <scope>NUCLEOTIDE SEQUENCE</scope>
    <source>
        <strain evidence="2">20211129_DDA</strain>
        <tissue evidence="2">Liver</tissue>
    </source>
</reference>
<feature type="compositionally biased region" description="Acidic residues" evidence="1">
    <location>
        <begin position="22"/>
        <end position="33"/>
    </location>
</feature>